<keyword evidence="1" id="KW-1133">Transmembrane helix</keyword>
<sequence length="354" mass="37854">MPALMSSGLLTDVGRQRQGGVNQDAALALELPQGGLYAVADGMGGHAAGELAANLALDALSQHYLEGRSSPPVRLAEAVQAANVAVVRHAVGEYVGMGTTLIAALIDRGALLIAHVGDSRAYLLRGGELHRLTEDHSWVSEQVRLGHMTEREAREHQWRSVVSNALGGEERVRLELYGLPLQAGDRLLLCSDGLSGVVCDEDLLRLLAQPLTPEATTRLLVNAANDAGGPDNITAVVVDVQQSARLPNYALPMQREDGPAYIDILLSTQRGNSLSTYLLLMIAYFTLLGVMLLPGWRAVIGLLGTALLVFIIVVQRLQLTRRARSTLSRPSAVLKDVLGQMTRPGGAGRSHHDT</sequence>
<protein>
    <recommendedName>
        <fullName evidence="2">PPM-type phosphatase domain-containing protein</fullName>
    </recommendedName>
</protein>
<evidence type="ECO:0000313" key="4">
    <source>
        <dbReference type="Proteomes" id="UP000661918"/>
    </source>
</evidence>
<dbReference type="InterPro" id="IPR036457">
    <property type="entry name" value="PPM-type-like_dom_sf"/>
</dbReference>
<reference evidence="4" key="1">
    <citation type="journal article" date="2019" name="Int. J. Syst. Evol. Microbiol.">
        <title>The Global Catalogue of Microorganisms (GCM) 10K type strain sequencing project: providing services to taxonomists for standard genome sequencing and annotation.</title>
        <authorList>
            <consortium name="The Broad Institute Genomics Platform"/>
            <consortium name="The Broad Institute Genome Sequencing Center for Infectious Disease"/>
            <person name="Wu L."/>
            <person name="Ma J."/>
        </authorList>
    </citation>
    <scope>NUCLEOTIDE SEQUENCE [LARGE SCALE GENOMIC DNA]</scope>
    <source>
        <strain evidence="4">JCM 15443</strain>
    </source>
</reference>
<feature type="domain" description="PPM-type phosphatase" evidence="2">
    <location>
        <begin position="6"/>
        <end position="240"/>
    </location>
</feature>
<dbReference type="InterPro" id="IPR015655">
    <property type="entry name" value="PP2C"/>
</dbReference>
<feature type="transmembrane region" description="Helical" evidence="1">
    <location>
        <begin position="299"/>
        <end position="319"/>
    </location>
</feature>
<dbReference type="InterPro" id="IPR001932">
    <property type="entry name" value="PPM-type_phosphatase-like_dom"/>
</dbReference>
<dbReference type="RefSeq" id="WP_229753161.1">
    <property type="nucleotide sequence ID" value="NZ_BMOM01000042.1"/>
</dbReference>
<dbReference type="PANTHER" id="PTHR47992">
    <property type="entry name" value="PROTEIN PHOSPHATASE"/>
    <property type="match status" value="1"/>
</dbReference>
<evidence type="ECO:0000313" key="3">
    <source>
        <dbReference type="EMBL" id="GGM20541.1"/>
    </source>
</evidence>
<dbReference type="Pfam" id="PF13672">
    <property type="entry name" value="PP2C_2"/>
    <property type="match status" value="1"/>
</dbReference>
<proteinExistence type="predicted"/>
<dbReference type="EMBL" id="BMOM01000042">
    <property type="protein sequence ID" value="GGM20541.1"/>
    <property type="molecule type" value="Genomic_DNA"/>
</dbReference>
<dbReference type="SMART" id="SM00332">
    <property type="entry name" value="PP2Cc"/>
    <property type="match status" value="1"/>
</dbReference>
<comment type="caution">
    <text evidence="3">The sequence shown here is derived from an EMBL/GenBank/DDBJ whole genome shotgun (WGS) entry which is preliminary data.</text>
</comment>
<gene>
    <name evidence="3" type="ORF">GCM10010841_30660</name>
</gene>
<dbReference type="CDD" id="cd00143">
    <property type="entry name" value="PP2Cc"/>
    <property type="match status" value="1"/>
</dbReference>
<keyword evidence="1" id="KW-0812">Transmembrane</keyword>
<dbReference type="Gene3D" id="3.60.40.10">
    <property type="entry name" value="PPM-type phosphatase domain"/>
    <property type="match status" value="1"/>
</dbReference>
<dbReference type="SMART" id="SM00331">
    <property type="entry name" value="PP2C_SIG"/>
    <property type="match status" value="1"/>
</dbReference>
<accession>A0ABQ2GYR3</accession>
<keyword evidence="1" id="KW-0472">Membrane</keyword>
<name>A0ABQ2GYR3_9DEIO</name>
<dbReference type="PROSITE" id="PS51746">
    <property type="entry name" value="PPM_2"/>
    <property type="match status" value="1"/>
</dbReference>
<evidence type="ECO:0000259" key="2">
    <source>
        <dbReference type="PROSITE" id="PS51746"/>
    </source>
</evidence>
<dbReference type="SUPFAM" id="SSF81606">
    <property type="entry name" value="PP2C-like"/>
    <property type="match status" value="1"/>
</dbReference>
<evidence type="ECO:0000256" key="1">
    <source>
        <dbReference type="SAM" id="Phobius"/>
    </source>
</evidence>
<keyword evidence="4" id="KW-1185">Reference proteome</keyword>
<organism evidence="3 4">
    <name type="scientific">Deinococcus aerophilus</name>
    <dbReference type="NCBI Taxonomy" id="522488"/>
    <lineage>
        <taxon>Bacteria</taxon>
        <taxon>Thermotogati</taxon>
        <taxon>Deinococcota</taxon>
        <taxon>Deinococci</taxon>
        <taxon>Deinococcales</taxon>
        <taxon>Deinococcaceae</taxon>
        <taxon>Deinococcus</taxon>
    </lineage>
</organism>
<dbReference type="Proteomes" id="UP000661918">
    <property type="component" value="Unassembled WGS sequence"/>
</dbReference>